<dbReference type="AlphaFoldDB" id="A0A069CWG2"/>
<keyword evidence="2" id="KW-1185">Reference proteome</keyword>
<dbReference type="Proteomes" id="UP000030643">
    <property type="component" value="Unassembled WGS sequence"/>
</dbReference>
<proteinExistence type="predicted"/>
<name>A0A069CWG2_WEIOS</name>
<dbReference type="EMBL" id="DF820494">
    <property type="protein sequence ID" value="GAK31573.1"/>
    <property type="molecule type" value="Genomic_DNA"/>
</dbReference>
<dbReference type="OrthoDB" id="2147906at2"/>
<dbReference type="RefSeq" id="WP_027699533.1">
    <property type="nucleotide sequence ID" value="NZ_DF820494.1"/>
</dbReference>
<protein>
    <submittedName>
        <fullName evidence="1">Transposase IS3/IS911 homologue</fullName>
    </submittedName>
</protein>
<gene>
    <name evidence="1" type="ORF">WOSG25_110510</name>
</gene>
<dbReference type="STRING" id="1329250.WOSG25_110510"/>
<evidence type="ECO:0000313" key="1">
    <source>
        <dbReference type="EMBL" id="GAK31573.1"/>
    </source>
</evidence>
<sequence length="105" mass="12132">MQKHSAQEKIDVVHEYLEHLSTLTSLSKKHRMSVELIRLYVAVHKGRGDVGLLCPPKMTPELRLQITEWSIENDATPEEIAEYFILVLEQFLSGRKCTKKMVRLA</sequence>
<organism evidence="1 2">
    <name type="scientific">Weissella oryzae (strain DSM 25784 / JCM 18191 / LMG 30913 / SG25)</name>
    <dbReference type="NCBI Taxonomy" id="1329250"/>
    <lineage>
        <taxon>Bacteria</taxon>
        <taxon>Bacillati</taxon>
        <taxon>Bacillota</taxon>
        <taxon>Bacilli</taxon>
        <taxon>Lactobacillales</taxon>
        <taxon>Lactobacillaceae</taxon>
        <taxon>Weissella</taxon>
    </lineage>
</organism>
<evidence type="ECO:0000313" key="2">
    <source>
        <dbReference type="Proteomes" id="UP000030643"/>
    </source>
</evidence>
<reference evidence="2" key="1">
    <citation type="journal article" date="2014" name="Genome Announc.">
        <title>Draft genome sequence of Weissella oryzae SG25T, isolated from fermented rice grains.</title>
        <authorList>
            <person name="Tanizawa Y."/>
            <person name="Fujisawa T."/>
            <person name="Mochizuki T."/>
            <person name="Kaminuma E."/>
            <person name="Suzuki Y."/>
            <person name="Nakamura Y."/>
            <person name="Tohno M."/>
        </authorList>
    </citation>
    <scope>NUCLEOTIDE SEQUENCE [LARGE SCALE GENOMIC DNA]</scope>
    <source>
        <strain evidence="2">DSM 25784 / JCM 18191 / LMG 30913 / SG25</strain>
    </source>
</reference>
<accession>A0A069CWG2</accession>